<dbReference type="Proteomes" id="UP000828390">
    <property type="component" value="Unassembled WGS sequence"/>
</dbReference>
<dbReference type="EMBL" id="JAIWYP010000016">
    <property type="protein sequence ID" value="KAH3695908.1"/>
    <property type="molecule type" value="Genomic_DNA"/>
</dbReference>
<evidence type="ECO:0000313" key="3">
    <source>
        <dbReference type="Proteomes" id="UP000828390"/>
    </source>
</evidence>
<feature type="compositionally biased region" description="Basic and acidic residues" evidence="1">
    <location>
        <begin position="290"/>
        <end position="300"/>
    </location>
</feature>
<reference evidence="2" key="1">
    <citation type="journal article" date="2019" name="bioRxiv">
        <title>The Genome of the Zebra Mussel, Dreissena polymorpha: A Resource for Invasive Species Research.</title>
        <authorList>
            <person name="McCartney M.A."/>
            <person name="Auch B."/>
            <person name="Kono T."/>
            <person name="Mallez S."/>
            <person name="Zhang Y."/>
            <person name="Obille A."/>
            <person name="Becker A."/>
            <person name="Abrahante J.E."/>
            <person name="Garbe J."/>
            <person name="Badalamenti J.P."/>
            <person name="Herman A."/>
            <person name="Mangelson H."/>
            <person name="Liachko I."/>
            <person name="Sullivan S."/>
            <person name="Sone E.D."/>
            <person name="Koren S."/>
            <person name="Silverstein K.A.T."/>
            <person name="Beckman K.B."/>
            <person name="Gohl D.M."/>
        </authorList>
    </citation>
    <scope>NUCLEOTIDE SEQUENCE</scope>
    <source>
        <strain evidence="2">Duluth1</strain>
        <tissue evidence="2">Whole animal</tissue>
    </source>
</reference>
<protein>
    <submittedName>
        <fullName evidence="2">Uncharacterized protein</fullName>
    </submittedName>
</protein>
<reference evidence="2" key="2">
    <citation type="submission" date="2020-11" db="EMBL/GenBank/DDBJ databases">
        <authorList>
            <person name="McCartney M.A."/>
            <person name="Auch B."/>
            <person name="Kono T."/>
            <person name="Mallez S."/>
            <person name="Becker A."/>
            <person name="Gohl D.M."/>
            <person name="Silverstein K.A.T."/>
            <person name="Koren S."/>
            <person name="Bechman K.B."/>
            <person name="Herman A."/>
            <person name="Abrahante J.E."/>
            <person name="Garbe J."/>
        </authorList>
    </citation>
    <scope>NUCLEOTIDE SEQUENCE</scope>
    <source>
        <strain evidence="2">Duluth1</strain>
        <tissue evidence="2">Whole animal</tissue>
    </source>
</reference>
<sequence length="312" mass="35628">MKQMQDNHLFGDDTSQMSLTPDIREVSLRNISQAVDLEEFRKQNQLENLCHLDDIVIPRRQAKTDETEFKCSFTNLNDGFNWSFPNSDSHEINARPSSSDTLYDTNKKRCNGMESALNDSDEFGPFITGTLDTNSFNCPVFEVGSYPSPVVHSDKRYSRSEEHVYEVPAGSLSDCNHKPKITSNGDAFSNIIKPKTKMLSFAQEPFLTTDNSSEASSVATCDVVQQRRLSIPETKQKDSRTFHPRKRQTIHGNRRGRSQTAFKVDKFSKEELLLMWKPSELELNDKLHADVKDKQRHDTKLNSPKIQMSTEV</sequence>
<proteinExistence type="predicted"/>
<gene>
    <name evidence="2" type="ORF">DPMN_083366</name>
</gene>
<organism evidence="2 3">
    <name type="scientific">Dreissena polymorpha</name>
    <name type="common">Zebra mussel</name>
    <name type="synonym">Mytilus polymorpha</name>
    <dbReference type="NCBI Taxonomy" id="45954"/>
    <lineage>
        <taxon>Eukaryota</taxon>
        <taxon>Metazoa</taxon>
        <taxon>Spiralia</taxon>
        <taxon>Lophotrochozoa</taxon>
        <taxon>Mollusca</taxon>
        <taxon>Bivalvia</taxon>
        <taxon>Autobranchia</taxon>
        <taxon>Heteroconchia</taxon>
        <taxon>Euheterodonta</taxon>
        <taxon>Imparidentia</taxon>
        <taxon>Neoheterodontei</taxon>
        <taxon>Myida</taxon>
        <taxon>Dreissenoidea</taxon>
        <taxon>Dreissenidae</taxon>
        <taxon>Dreissena</taxon>
    </lineage>
</organism>
<accession>A0A9D3Y8M2</accession>
<evidence type="ECO:0000256" key="1">
    <source>
        <dbReference type="SAM" id="MobiDB-lite"/>
    </source>
</evidence>
<evidence type="ECO:0000313" key="2">
    <source>
        <dbReference type="EMBL" id="KAH3695908.1"/>
    </source>
</evidence>
<feature type="region of interest" description="Disordered" evidence="1">
    <location>
        <begin position="234"/>
        <end position="258"/>
    </location>
</feature>
<feature type="region of interest" description="Disordered" evidence="1">
    <location>
        <begin position="290"/>
        <end position="312"/>
    </location>
</feature>
<feature type="compositionally biased region" description="Polar residues" evidence="1">
    <location>
        <begin position="301"/>
        <end position="312"/>
    </location>
</feature>
<comment type="caution">
    <text evidence="2">The sequence shown here is derived from an EMBL/GenBank/DDBJ whole genome shotgun (WGS) entry which is preliminary data.</text>
</comment>
<feature type="compositionally biased region" description="Basic residues" evidence="1">
    <location>
        <begin position="242"/>
        <end position="257"/>
    </location>
</feature>
<dbReference type="AlphaFoldDB" id="A0A9D3Y8M2"/>
<name>A0A9D3Y8M2_DREPO</name>
<keyword evidence="3" id="KW-1185">Reference proteome</keyword>